<feature type="transmembrane region" description="Helical" evidence="8">
    <location>
        <begin position="93"/>
        <end position="114"/>
    </location>
</feature>
<dbReference type="InterPro" id="IPR055348">
    <property type="entry name" value="DctQ"/>
</dbReference>
<dbReference type="GO" id="GO:0005886">
    <property type="term" value="C:plasma membrane"/>
    <property type="evidence" value="ECO:0007669"/>
    <property type="project" value="UniProtKB-SubCell"/>
</dbReference>
<proteinExistence type="predicted"/>
<dbReference type="Pfam" id="PF04290">
    <property type="entry name" value="DctQ"/>
    <property type="match status" value="1"/>
</dbReference>
<name>A0A381U950_9ZZZZ</name>
<evidence type="ECO:0000256" key="2">
    <source>
        <dbReference type="ARBA" id="ARBA00022448"/>
    </source>
</evidence>
<dbReference type="PANTHER" id="PTHR35011">
    <property type="entry name" value="2,3-DIKETO-L-GULONATE TRAP TRANSPORTER SMALL PERMEASE PROTEIN YIAM"/>
    <property type="match status" value="1"/>
</dbReference>
<reference evidence="10" key="1">
    <citation type="submission" date="2018-05" db="EMBL/GenBank/DDBJ databases">
        <authorList>
            <person name="Lanie J.A."/>
            <person name="Ng W.-L."/>
            <person name="Kazmierczak K.M."/>
            <person name="Andrzejewski T.M."/>
            <person name="Davidsen T.M."/>
            <person name="Wayne K.J."/>
            <person name="Tettelin H."/>
            <person name="Glass J.I."/>
            <person name="Rusch D."/>
            <person name="Podicherti R."/>
            <person name="Tsui H.-C.T."/>
            <person name="Winkler M.E."/>
        </authorList>
    </citation>
    <scope>NUCLEOTIDE SEQUENCE</scope>
</reference>
<evidence type="ECO:0000256" key="1">
    <source>
        <dbReference type="ARBA" id="ARBA00004429"/>
    </source>
</evidence>
<feature type="domain" description="Tripartite ATP-independent periplasmic transporters DctQ component" evidence="9">
    <location>
        <begin position="30"/>
        <end position="169"/>
    </location>
</feature>
<dbReference type="GO" id="GO:0022857">
    <property type="term" value="F:transmembrane transporter activity"/>
    <property type="evidence" value="ECO:0007669"/>
    <property type="project" value="TreeGrafter"/>
</dbReference>
<dbReference type="AlphaFoldDB" id="A0A381U950"/>
<dbReference type="GO" id="GO:0015740">
    <property type="term" value="P:C4-dicarboxylate transport"/>
    <property type="evidence" value="ECO:0007669"/>
    <property type="project" value="TreeGrafter"/>
</dbReference>
<feature type="transmembrane region" description="Helical" evidence="8">
    <location>
        <begin position="21"/>
        <end position="42"/>
    </location>
</feature>
<evidence type="ECO:0000313" key="10">
    <source>
        <dbReference type="EMBL" id="SVA24746.1"/>
    </source>
</evidence>
<keyword evidence="7 8" id="KW-0472">Membrane</keyword>
<comment type="subcellular location">
    <subcellularLocation>
        <location evidence="1">Cell inner membrane</location>
        <topology evidence="1">Multi-pass membrane protein</topology>
    </subcellularLocation>
</comment>
<sequence>MIFLLKGLVGFNTIFLRLGRQLAWIAIGLMVIIILIQVFFRYGLNSALPWPDEAARFLMLWMTGFIAPSAYRWGGFVSIEMLFRLLPSRMVKILTLMLLMISLLVLVVGLQFGLKHVDSGWLFSSSSMKWPLHLIGMEATRVKLAWMYMSLPVGMAMITLVNVELIIKNFLWLWNPDLELPTDPDQLKIKEK</sequence>
<keyword evidence="5 8" id="KW-0812">Transmembrane</keyword>
<keyword evidence="3" id="KW-1003">Cell membrane</keyword>
<evidence type="ECO:0000256" key="8">
    <source>
        <dbReference type="SAM" id="Phobius"/>
    </source>
</evidence>
<dbReference type="EMBL" id="UINC01005981">
    <property type="protein sequence ID" value="SVA24746.1"/>
    <property type="molecule type" value="Genomic_DNA"/>
</dbReference>
<evidence type="ECO:0000259" key="9">
    <source>
        <dbReference type="Pfam" id="PF04290"/>
    </source>
</evidence>
<gene>
    <name evidence="10" type="ORF">METZ01_LOCUS77600</name>
</gene>
<evidence type="ECO:0000256" key="3">
    <source>
        <dbReference type="ARBA" id="ARBA00022475"/>
    </source>
</evidence>
<keyword evidence="4" id="KW-0997">Cell inner membrane</keyword>
<organism evidence="10">
    <name type="scientific">marine metagenome</name>
    <dbReference type="NCBI Taxonomy" id="408172"/>
    <lineage>
        <taxon>unclassified sequences</taxon>
        <taxon>metagenomes</taxon>
        <taxon>ecological metagenomes</taxon>
    </lineage>
</organism>
<evidence type="ECO:0000256" key="4">
    <source>
        <dbReference type="ARBA" id="ARBA00022519"/>
    </source>
</evidence>
<feature type="transmembrane region" description="Helical" evidence="8">
    <location>
        <begin position="145"/>
        <end position="167"/>
    </location>
</feature>
<evidence type="ECO:0000256" key="5">
    <source>
        <dbReference type="ARBA" id="ARBA00022692"/>
    </source>
</evidence>
<keyword evidence="6 8" id="KW-1133">Transmembrane helix</keyword>
<dbReference type="PANTHER" id="PTHR35011:SF2">
    <property type="entry name" value="2,3-DIKETO-L-GULONATE TRAP TRANSPORTER SMALL PERMEASE PROTEIN YIAM"/>
    <property type="match status" value="1"/>
</dbReference>
<evidence type="ECO:0000256" key="7">
    <source>
        <dbReference type="ARBA" id="ARBA00023136"/>
    </source>
</evidence>
<keyword evidence="2" id="KW-0813">Transport</keyword>
<dbReference type="InterPro" id="IPR007387">
    <property type="entry name" value="TRAP_DctQ"/>
</dbReference>
<accession>A0A381U950</accession>
<protein>
    <recommendedName>
        <fullName evidence="9">Tripartite ATP-independent periplasmic transporters DctQ component domain-containing protein</fullName>
    </recommendedName>
</protein>
<evidence type="ECO:0000256" key="6">
    <source>
        <dbReference type="ARBA" id="ARBA00022989"/>
    </source>
</evidence>
<feature type="transmembrane region" description="Helical" evidence="8">
    <location>
        <begin position="54"/>
        <end position="73"/>
    </location>
</feature>